<dbReference type="UniPathway" id="UPA00068">
    <property type="reaction ID" value="UER00106"/>
</dbReference>
<feature type="site" description="Involved in the stabilization of negative charge on the oxyanion by the formation of the oxyanion hole" evidence="10">
    <location>
        <position position="116"/>
    </location>
</feature>
<feature type="active site" description="Nucleophile" evidence="10">
    <location>
        <position position="190"/>
    </location>
</feature>
<gene>
    <name evidence="10" type="primary">argJ</name>
    <name evidence="11" type="ORF">SAMN05660648_02014</name>
</gene>
<dbReference type="NCBIfam" id="TIGR00120">
    <property type="entry name" value="ArgJ"/>
    <property type="match status" value="1"/>
</dbReference>
<feature type="chain" id="PRO_5023280462" description="Arginine biosynthesis bifunctional protein ArgJ beta chain" evidence="10">
    <location>
        <begin position="190"/>
        <end position="403"/>
    </location>
</feature>
<evidence type="ECO:0000256" key="5">
    <source>
        <dbReference type="ARBA" id="ARBA00022679"/>
    </source>
</evidence>
<feature type="chain" id="PRO_5023280463" description="Arginine biosynthesis bifunctional protein ArgJ alpha chain" evidence="10">
    <location>
        <begin position="1"/>
        <end position="189"/>
    </location>
</feature>
<comment type="subcellular location">
    <subcellularLocation>
        <location evidence="10">Cytoplasm</location>
    </subcellularLocation>
</comment>
<dbReference type="Gene3D" id="3.10.20.340">
    <property type="entry name" value="ArgJ beta chain, C-terminal domain"/>
    <property type="match status" value="1"/>
</dbReference>
<comment type="pathway">
    <text evidence="10">Amino-acid biosynthesis; L-arginine biosynthesis; N(2)-acetyl-L-ornithine from L-glutamate: step 1/4.</text>
</comment>
<dbReference type="PANTHER" id="PTHR23100">
    <property type="entry name" value="ARGININE BIOSYNTHESIS BIFUNCTIONAL PROTEIN ARGJ"/>
    <property type="match status" value="1"/>
</dbReference>
<keyword evidence="4 10" id="KW-0028">Amino-acid biosynthesis</keyword>
<sequence length="403" mass="42161">MFSDAHKKAGVTYPQGFQAAGVKAGIKKSGNLDVAVIYTEQEAAVAGTFTQNAVASAPVRASKKVVATGMAHAITANAGCANACTGEQGEKDAAAMQDITATALGCKADDVVVASTGVIGVNLPMDKMETGIKQAVKELSTEGSENAGKAIITTDTYSKSCATEITLGGKEVRFGAIAKGSGMIQPNMATMLCFITTDAAIDSKLLQKALSEIVEVSFNMISIDGDMSTNDMVIVLANGAAGNTKITEENEDYKLFKATLQNICQELSKKIAADGEGATKFLTISVTGARNFAEAKTIGMSVAKSPLVKTAFFGEDPNWGRVICAVGYAGVPMDPNKTVVKFGDIPVYANGVGAAYDEAELRKVMEAHDIVIGIDMGEGDAKADIWSCDFSYEYVKINGEYHT</sequence>
<evidence type="ECO:0000256" key="6">
    <source>
        <dbReference type="ARBA" id="ARBA00022813"/>
    </source>
</evidence>
<comment type="catalytic activity">
    <reaction evidence="10">
        <text>L-glutamate + acetyl-CoA = N-acetyl-L-glutamate + CoA + H(+)</text>
        <dbReference type="Rhea" id="RHEA:24292"/>
        <dbReference type="ChEBI" id="CHEBI:15378"/>
        <dbReference type="ChEBI" id="CHEBI:29985"/>
        <dbReference type="ChEBI" id="CHEBI:44337"/>
        <dbReference type="ChEBI" id="CHEBI:57287"/>
        <dbReference type="ChEBI" id="CHEBI:57288"/>
        <dbReference type="EC" id="2.3.1.1"/>
    </reaction>
</comment>
<protein>
    <recommendedName>
        <fullName evidence="10">Arginine biosynthesis bifunctional protein ArgJ</fullName>
    </recommendedName>
    <domain>
        <recommendedName>
            <fullName evidence="10">Glutamate N-acetyltransferase</fullName>
            <ecNumber evidence="10">2.3.1.35</ecNumber>
        </recommendedName>
        <alternativeName>
            <fullName evidence="10">Ornithine acetyltransferase</fullName>
            <shortName evidence="10">OATase</shortName>
        </alternativeName>
        <alternativeName>
            <fullName evidence="10">Ornithine transacetylase</fullName>
        </alternativeName>
    </domain>
    <domain>
        <recommendedName>
            <fullName evidence="10">Amino-acid acetyltransferase</fullName>
            <ecNumber evidence="10">2.3.1.1</ecNumber>
        </recommendedName>
        <alternativeName>
            <fullName evidence="10">N-acetylglutamate synthase</fullName>
            <shortName evidence="10">AGSase</shortName>
        </alternativeName>
    </domain>
    <component>
        <recommendedName>
            <fullName evidence="10">Arginine biosynthesis bifunctional protein ArgJ alpha chain</fullName>
        </recommendedName>
    </component>
    <component>
        <recommendedName>
            <fullName evidence="10">Arginine biosynthesis bifunctional protein ArgJ beta chain</fullName>
        </recommendedName>
    </component>
</protein>
<dbReference type="GO" id="GO:0004042">
    <property type="term" value="F:L-glutamate N-acetyltransferase activity"/>
    <property type="evidence" value="ECO:0007669"/>
    <property type="project" value="UniProtKB-UniRule"/>
</dbReference>
<evidence type="ECO:0000313" key="12">
    <source>
        <dbReference type="Proteomes" id="UP000183469"/>
    </source>
</evidence>
<feature type="binding site" evidence="10">
    <location>
        <position position="153"/>
    </location>
    <ligand>
        <name>substrate</name>
    </ligand>
</feature>
<keyword evidence="6 10" id="KW-0068">Autocatalytic cleavage</keyword>
<dbReference type="EC" id="2.3.1.35" evidence="10"/>
<dbReference type="EC" id="2.3.1.1" evidence="10"/>
<comment type="pathway">
    <text evidence="10">Amino-acid biosynthesis; L-arginine biosynthesis; L-ornithine and N-acetyl-L-glutamate from L-glutamate and N(2)-acetyl-L-ornithine (cyclic): step 1/1.</text>
</comment>
<keyword evidence="5 10" id="KW-0808">Transferase</keyword>
<dbReference type="GO" id="GO:0004358">
    <property type="term" value="F:L-glutamate N-acetyltransferase activity, acting on acetyl-L-ornithine as donor"/>
    <property type="evidence" value="ECO:0007669"/>
    <property type="project" value="UniProtKB-UniRule"/>
</dbReference>
<evidence type="ECO:0000256" key="2">
    <source>
        <dbReference type="ARBA" id="ARBA00011475"/>
    </source>
</evidence>
<dbReference type="EMBL" id="FNQG01000008">
    <property type="protein sequence ID" value="SEA11528.1"/>
    <property type="molecule type" value="Genomic_DNA"/>
</dbReference>
<evidence type="ECO:0000256" key="3">
    <source>
        <dbReference type="ARBA" id="ARBA00022571"/>
    </source>
</evidence>
<comment type="similarity">
    <text evidence="1 10">Belongs to the ArgJ family.</text>
</comment>
<dbReference type="GO" id="GO:0006592">
    <property type="term" value="P:ornithine biosynthetic process"/>
    <property type="evidence" value="ECO:0007669"/>
    <property type="project" value="TreeGrafter"/>
</dbReference>
<name>A0A1H3YKN4_SELRU</name>
<feature type="binding site" evidence="10">
    <location>
        <position position="179"/>
    </location>
    <ligand>
        <name>substrate</name>
    </ligand>
</feature>
<dbReference type="GO" id="GO:0005737">
    <property type="term" value="C:cytoplasm"/>
    <property type="evidence" value="ECO:0007669"/>
    <property type="project" value="UniProtKB-SubCell"/>
</dbReference>
<evidence type="ECO:0000313" key="11">
    <source>
        <dbReference type="EMBL" id="SEA11528.1"/>
    </source>
</evidence>
<keyword evidence="3 10" id="KW-0055">Arginine biosynthesis</keyword>
<dbReference type="AlphaFoldDB" id="A0A1H3YKN4"/>
<feature type="site" description="Involved in the stabilization of negative charge on the oxyanion by the formation of the oxyanion hole" evidence="10">
    <location>
        <position position="117"/>
    </location>
</feature>
<evidence type="ECO:0000256" key="9">
    <source>
        <dbReference type="ARBA" id="ARBA00049439"/>
    </source>
</evidence>
<feature type="binding site" evidence="10">
    <location>
        <position position="190"/>
    </location>
    <ligand>
        <name>substrate</name>
    </ligand>
</feature>
<dbReference type="OrthoDB" id="9804242at2"/>
<evidence type="ECO:0000256" key="4">
    <source>
        <dbReference type="ARBA" id="ARBA00022605"/>
    </source>
</evidence>
<dbReference type="SUPFAM" id="SSF56266">
    <property type="entry name" value="DmpA/ArgJ-like"/>
    <property type="match status" value="1"/>
</dbReference>
<keyword evidence="8 10" id="KW-0012">Acyltransferase</keyword>
<dbReference type="FunFam" id="3.60.70.12:FF:000001">
    <property type="entry name" value="Arginine biosynthesis bifunctional protein ArgJ, chloroplastic"/>
    <property type="match status" value="1"/>
</dbReference>
<comment type="function">
    <text evidence="10">Catalyzes two activities which are involved in the cyclic version of arginine biosynthesis: the synthesis of N-acetylglutamate from glutamate and acetyl-CoA as the acetyl donor, and of ornithine by transacetylation between N(2)-acetylornithine and glutamate.</text>
</comment>
<comment type="catalytic activity">
    <reaction evidence="9 10">
        <text>N(2)-acetyl-L-ornithine + L-glutamate = N-acetyl-L-glutamate + L-ornithine</text>
        <dbReference type="Rhea" id="RHEA:15349"/>
        <dbReference type="ChEBI" id="CHEBI:29985"/>
        <dbReference type="ChEBI" id="CHEBI:44337"/>
        <dbReference type="ChEBI" id="CHEBI:46911"/>
        <dbReference type="ChEBI" id="CHEBI:57805"/>
        <dbReference type="EC" id="2.3.1.35"/>
    </reaction>
</comment>
<dbReference type="InterPro" id="IPR042195">
    <property type="entry name" value="ArgJ_beta_C"/>
</dbReference>
<feature type="binding site" evidence="10">
    <location>
        <position position="398"/>
    </location>
    <ligand>
        <name>substrate</name>
    </ligand>
</feature>
<evidence type="ECO:0000256" key="10">
    <source>
        <dbReference type="HAMAP-Rule" id="MF_01106"/>
    </source>
</evidence>
<organism evidence="11 12">
    <name type="scientific">Selenomonas ruminantium</name>
    <dbReference type="NCBI Taxonomy" id="971"/>
    <lineage>
        <taxon>Bacteria</taxon>
        <taxon>Bacillati</taxon>
        <taxon>Bacillota</taxon>
        <taxon>Negativicutes</taxon>
        <taxon>Selenomonadales</taxon>
        <taxon>Selenomonadaceae</taxon>
        <taxon>Selenomonas</taxon>
    </lineage>
</organism>
<dbReference type="RefSeq" id="WP_074672478.1">
    <property type="nucleotide sequence ID" value="NZ_FNQG01000008.1"/>
</dbReference>
<dbReference type="Pfam" id="PF01960">
    <property type="entry name" value="ArgJ"/>
    <property type="match status" value="1"/>
</dbReference>
<proteinExistence type="inferred from homology"/>
<keyword evidence="7 10" id="KW-0511">Multifunctional enzyme</keyword>
<dbReference type="InterPro" id="IPR002813">
    <property type="entry name" value="Arg_biosynth_ArgJ"/>
</dbReference>
<dbReference type="Proteomes" id="UP000183469">
    <property type="component" value="Unassembled WGS sequence"/>
</dbReference>
<feature type="binding site" evidence="10">
    <location>
        <position position="403"/>
    </location>
    <ligand>
        <name>substrate</name>
    </ligand>
</feature>
<evidence type="ECO:0000256" key="7">
    <source>
        <dbReference type="ARBA" id="ARBA00023268"/>
    </source>
</evidence>
<dbReference type="NCBIfam" id="NF003802">
    <property type="entry name" value="PRK05388.1"/>
    <property type="match status" value="1"/>
</dbReference>
<evidence type="ECO:0000256" key="8">
    <source>
        <dbReference type="ARBA" id="ARBA00023315"/>
    </source>
</evidence>
<dbReference type="GO" id="GO:0006526">
    <property type="term" value="P:L-arginine biosynthetic process"/>
    <property type="evidence" value="ECO:0007669"/>
    <property type="project" value="UniProtKB-UniRule"/>
</dbReference>
<comment type="subunit">
    <text evidence="2 10">Heterotetramer of two alpha and two beta chains.</text>
</comment>
<dbReference type="InterPro" id="IPR016117">
    <property type="entry name" value="ArgJ-like_dom_sf"/>
</dbReference>
<accession>A0A1H3YKN4</accession>
<reference evidence="11 12" key="1">
    <citation type="submission" date="2016-10" db="EMBL/GenBank/DDBJ databases">
        <authorList>
            <person name="de Groot N.N."/>
        </authorList>
    </citation>
    <scope>NUCLEOTIDE SEQUENCE [LARGE SCALE GENOMIC DNA]</scope>
    <source>
        <strain evidence="11 12">DSM 2872</strain>
    </source>
</reference>
<evidence type="ECO:0000256" key="1">
    <source>
        <dbReference type="ARBA" id="ARBA00006774"/>
    </source>
</evidence>
<feature type="binding site" evidence="10">
    <location>
        <position position="276"/>
    </location>
    <ligand>
        <name>substrate</name>
    </ligand>
</feature>
<dbReference type="PANTHER" id="PTHR23100:SF0">
    <property type="entry name" value="ARGININE BIOSYNTHESIS BIFUNCTIONAL PROTEIN ARGJ, MITOCHONDRIAL"/>
    <property type="match status" value="1"/>
</dbReference>
<keyword evidence="10" id="KW-0963">Cytoplasm</keyword>
<dbReference type="FunFam" id="3.10.20.340:FF:000001">
    <property type="entry name" value="Arginine biosynthesis bifunctional protein ArgJ, chloroplastic"/>
    <property type="match status" value="1"/>
</dbReference>
<dbReference type="CDD" id="cd02152">
    <property type="entry name" value="OAT"/>
    <property type="match status" value="1"/>
</dbReference>
<dbReference type="HAMAP" id="MF_01106">
    <property type="entry name" value="ArgJ"/>
    <property type="match status" value="1"/>
</dbReference>
<feature type="site" description="Cleavage; by autolysis" evidence="10">
    <location>
        <begin position="189"/>
        <end position="190"/>
    </location>
</feature>
<dbReference type="Gene3D" id="3.60.70.12">
    <property type="entry name" value="L-amino peptidase D-ALA esterase/amidase"/>
    <property type="match status" value="1"/>
</dbReference>